<gene>
    <name evidence="3" type="ORF">UCRNP2_6464</name>
</gene>
<dbReference type="SUPFAM" id="SSF46934">
    <property type="entry name" value="UBA-like"/>
    <property type="match status" value="1"/>
</dbReference>
<name>R1G5S1_BOTPV</name>
<dbReference type="InterPro" id="IPR015940">
    <property type="entry name" value="UBA"/>
</dbReference>
<dbReference type="KEGG" id="npa:UCRNP2_6464"/>
<evidence type="ECO:0000313" key="3">
    <source>
        <dbReference type="EMBL" id="EOD46800.1"/>
    </source>
</evidence>
<feature type="compositionally biased region" description="Low complexity" evidence="1">
    <location>
        <begin position="652"/>
        <end position="671"/>
    </location>
</feature>
<protein>
    <submittedName>
        <fullName evidence="3">Putative f-box domain protein</fullName>
    </submittedName>
</protein>
<dbReference type="HOGENOM" id="CLU_416772_0_0_1"/>
<feature type="region of interest" description="Disordered" evidence="1">
    <location>
        <begin position="1"/>
        <end position="38"/>
    </location>
</feature>
<dbReference type="PROSITE" id="PS50030">
    <property type="entry name" value="UBA"/>
    <property type="match status" value="1"/>
</dbReference>
<organism evidence="3 4">
    <name type="scientific">Botryosphaeria parva (strain UCR-NP2)</name>
    <name type="common">Grapevine canker fungus</name>
    <name type="synonym">Neofusicoccum parvum</name>
    <dbReference type="NCBI Taxonomy" id="1287680"/>
    <lineage>
        <taxon>Eukaryota</taxon>
        <taxon>Fungi</taxon>
        <taxon>Dikarya</taxon>
        <taxon>Ascomycota</taxon>
        <taxon>Pezizomycotina</taxon>
        <taxon>Dothideomycetes</taxon>
        <taxon>Dothideomycetes incertae sedis</taxon>
        <taxon>Botryosphaeriales</taxon>
        <taxon>Botryosphaeriaceae</taxon>
        <taxon>Neofusicoccum</taxon>
    </lineage>
</organism>
<feature type="region of interest" description="Disordered" evidence="1">
    <location>
        <begin position="420"/>
        <end position="456"/>
    </location>
</feature>
<dbReference type="OMA" id="RVENAFW"/>
<evidence type="ECO:0000259" key="2">
    <source>
        <dbReference type="PROSITE" id="PS50030"/>
    </source>
</evidence>
<dbReference type="AlphaFoldDB" id="R1G5S1"/>
<proteinExistence type="predicted"/>
<feature type="region of interest" description="Disordered" evidence="1">
    <location>
        <begin position="531"/>
        <end position="725"/>
    </location>
</feature>
<feature type="compositionally biased region" description="Polar residues" evidence="1">
    <location>
        <begin position="102"/>
        <end position="112"/>
    </location>
</feature>
<dbReference type="eggNOG" id="ENOG502SFK0">
    <property type="taxonomic scope" value="Eukaryota"/>
</dbReference>
<feature type="compositionally biased region" description="Polar residues" evidence="1">
    <location>
        <begin position="22"/>
        <end position="36"/>
    </location>
</feature>
<dbReference type="InterPro" id="IPR009060">
    <property type="entry name" value="UBA-like_sf"/>
</dbReference>
<dbReference type="OrthoDB" id="5376710at2759"/>
<feature type="domain" description="UBA" evidence="2">
    <location>
        <begin position="743"/>
        <end position="787"/>
    </location>
</feature>
<evidence type="ECO:0000256" key="1">
    <source>
        <dbReference type="SAM" id="MobiDB-lite"/>
    </source>
</evidence>
<reference evidence="4" key="1">
    <citation type="journal article" date="2013" name="Genome Announc.">
        <title>Draft genome sequence of Neofusicoccum parvum isolate UCR-NP2, a fungal vascular pathogen associated with grapevine cankers.</title>
        <authorList>
            <person name="Blanco-Ulate B."/>
            <person name="Rolshausen P."/>
            <person name="Cantu D."/>
        </authorList>
    </citation>
    <scope>NUCLEOTIDE SEQUENCE [LARGE SCALE GENOMIC DNA]</scope>
    <source>
        <strain evidence="4">UCR-NP2</strain>
    </source>
</reference>
<accession>R1G5S1</accession>
<dbReference type="STRING" id="1287680.R1G5S1"/>
<feature type="compositionally biased region" description="Low complexity" evidence="1">
    <location>
        <begin position="689"/>
        <end position="710"/>
    </location>
</feature>
<feature type="compositionally biased region" description="Low complexity" evidence="1">
    <location>
        <begin position="572"/>
        <end position="620"/>
    </location>
</feature>
<evidence type="ECO:0000313" key="4">
    <source>
        <dbReference type="Proteomes" id="UP000013521"/>
    </source>
</evidence>
<dbReference type="Proteomes" id="UP000013521">
    <property type="component" value="Unassembled WGS sequence"/>
</dbReference>
<feature type="compositionally biased region" description="Polar residues" evidence="1">
    <location>
        <begin position="1"/>
        <end position="15"/>
    </location>
</feature>
<feature type="region of interest" description="Disordered" evidence="1">
    <location>
        <begin position="94"/>
        <end position="123"/>
    </location>
</feature>
<sequence>MPTQTSSNHIASQQHNQRKSSRPQQQKHLPQRTPSQRFIAPDAAEHVIVSILERVRSLDDLFALARVNRGFYRVFKRNELRVLRVVLQNESPSAWEHRETSPPYTGTDQPNPDSAHPEPEYTPTTFYRHHMSDTYIIAALKSLVLTRCQSFLRPETVMALASSHAARSARVENAFWRIWTFCKIFGSGKGREDDIVGQMDWLRGGPLVHQTGIRATIMTSDSFDASSALLNAPDHFAKGNGENGLSAEELYDMTEIWTCMGVLISGLEGRTEQAREFGVYEATDVRGGDIDGEENMLQEWVYYLTTLGLSTILELATASTSTDPSAFIRALESGWMNWSPPQLDGSRRTFLKEAVARVYEEKIATMAASTPQDDRAAMKQVMRQRIAAHKAEIRTRRRTGDCLLVRMSMERPMSEWEGVFDRLGGSDENLSQPQPHRHASASSSGIGGAPAPAPALPSVARRQSELIALPRMPELPAGTPTRPSFQELPAMQERNTDSTTANPLLQTLAQSKQYDYGSPVETHPALRSFLESDASSRRSSESSIVSRPSPTTNARHFSEEAVHPAFRNRAPTTTTTTTRSSRQQQRQPHSSSSSVSSISGGGASSFLSNTTPPTTANTTPHLSSHASSMHHCPAPPGGMPPSYSHLPPSYNQAAQAHQAPSAFPHAPAHPSYPTAYQGPTGGAHHSHHSSSSSSSASRPRPADPSSPASPTSFLPAHRKRASAQHPFQHAMLAAAATPNAAANTADKAIFRIVEMGFTAEDAKHALMKTDLGDGLRVDRAVELLLRR</sequence>
<dbReference type="EMBL" id="KB916397">
    <property type="protein sequence ID" value="EOD46800.1"/>
    <property type="molecule type" value="Genomic_DNA"/>
</dbReference>
<dbReference type="Gene3D" id="1.10.8.10">
    <property type="entry name" value="DNA helicase RuvA subunit, C-terminal domain"/>
    <property type="match status" value="1"/>
</dbReference>